<keyword evidence="3" id="KW-1185">Reference proteome</keyword>
<dbReference type="AlphaFoldDB" id="A0A516Q4I2"/>
<feature type="transmembrane region" description="Helical" evidence="1">
    <location>
        <begin position="60"/>
        <end position="82"/>
    </location>
</feature>
<dbReference type="Proteomes" id="UP000319263">
    <property type="component" value="Chromosome"/>
</dbReference>
<dbReference type="RefSeq" id="WP_143988292.1">
    <property type="nucleotide sequence ID" value="NZ_CP041692.1"/>
</dbReference>
<organism evidence="2 3">
    <name type="scientific">Microlunatus elymi</name>
    <dbReference type="NCBI Taxonomy" id="2596828"/>
    <lineage>
        <taxon>Bacteria</taxon>
        <taxon>Bacillati</taxon>
        <taxon>Actinomycetota</taxon>
        <taxon>Actinomycetes</taxon>
        <taxon>Propionibacteriales</taxon>
        <taxon>Propionibacteriaceae</taxon>
        <taxon>Microlunatus</taxon>
    </lineage>
</organism>
<gene>
    <name evidence="2" type="ORF">FOE78_22790</name>
</gene>
<proteinExistence type="predicted"/>
<evidence type="ECO:0000313" key="3">
    <source>
        <dbReference type="Proteomes" id="UP000319263"/>
    </source>
</evidence>
<feature type="transmembrane region" description="Helical" evidence="1">
    <location>
        <begin position="117"/>
        <end position="136"/>
    </location>
</feature>
<reference evidence="2 3" key="1">
    <citation type="submission" date="2019-07" db="EMBL/GenBank/DDBJ databases">
        <title>Microlunatus dokdonensis sp. nov. isolated from the rhizospheric soil of the wild plant Elymus tsukushiensis.</title>
        <authorList>
            <person name="Ghim S.-Y."/>
            <person name="Hwang Y.-J."/>
            <person name="Son J.-S."/>
            <person name="Shin J.-H."/>
        </authorList>
    </citation>
    <scope>NUCLEOTIDE SEQUENCE [LARGE SCALE GENOMIC DNA]</scope>
    <source>
        <strain evidence="2 3">KUDC0627</strain>
    </source>
</reference>
<keyword evidence="1" id="KW-0812">Transmembrane</keyword>
<evidence type="ECO:0000313" key="2">
    <source>
        <dbReference type="EMBL" id="QDP98353.1"/>
    </source>
</evidence>
<keyword evidence="1" id="KW-1133">Transmembrane helix</keyword>
<feature type="transmembrane region" description="Helical" evidence="1">
    <location>
        <begin position="89"/>
        <end position="111"/>
    </location>
</feature>
<dbReference type="KEGG" id="mik:FOE78_22790"/>
<name>A0A516Q4I2_9ACTN</name>
<evidence type="ECO:0000256" key="1">
    <source>
        <dbReference type="SAM" id="Phobius"/>
    </source>
</evidence>
<dbReference type="OrthoDB" id="4954380at2"/>
<dbReference type="EMBL" id="CP041692">
    <property type="protein sequence ID" value="QDP98353.1"/>
    <property type="molecule type" value="Genomic_DNA"/>
</dbReference>
<sequence length="154" mass="15938">MGRFYLVMALLLLVQFVLGMVTNLFVTIPKVHPGSDGTANYFSRSVSSVGWAVSHGNGWLVLHAGLGMVLILGGLVTLVPALSRHDGATLATAIVGVVAIIGVAFNGASFLDFNYDASSMIMAGLFAVALGSYVVGLDVTGTRAVRATQHATVS</sequence>
<keyword evidence="1" id="KW-0472">Membrane</keyword>
<protein>
    <submittedName>
        <fullName evidence="2">Uncharacterized protein</fullName>
    </submittedName>
</protein>
<accession>A0A516Q4I2</accession>